<keyword evidence="13" id="KW-0756">Sterol biosynthesis</keyword>
<evidence type="ECO:0000256" key="8">
    <source>
        <dbReference type="ARBA" id="ARBA00022741"/>
    </source>
</evidence>
<keyword evidence="12" id="KW-0752">Steroid biosynthesis</keyword>
<evidence type="ECO:0000313" key="19">
    <source>
        <dbReference type="EMBL" id="KFB48105.1"/>
    </source>
</evidence>
<dbReference type="NCBIfam" id="TIGR01223">
    <property type="entry name" value="Pmev_kin_anim"/>
    <property type="match status" value="1"/>
</dbReference>
<organism evidence="19">
    <name type="scientific">Anopheles sinensis</name>
    <name type="common">Mosquito</name>
    <dbReference type="NCBI Taxonomy" id="74873"/>
    <lineage>
        <taxon>Eukaryota</taxon>
        <taxon>Metazoa</taxon>
        <taxon>Ecdysozoa</taxon>
        <taxon>Arthropoda</taxon>
        <taxon>Hexapoda</taxon>
        <taxon>Insecta</taxon>
        <taxon>Pterygota</taxon>
        <taxon>Neoptera</taxon>
        <taxon>Endopterygota</taxon>
        <taxon>Diptera</taxon>
        <taxon>Nematocera</taxon>
        <taxon>Culicoidea</taxon>
        <taxon>Culicidae</taxon>
        <taxon>Anophelinae</taxon>
        <taxon>Anopheles</taxon>
    </lineage>
</organism>
<protein>
    <recommendedName>
        <fullName evidence="17">Phosphomevalonate kinase</fullName>
        <ecNumber evidence="3">2.7.4.2</ecNumber>
    </recommendedName>
</protein>
<dbReference type="PANTHER" id="PTHR13101">
    <property type="entry name" value="PHOSPHOMEVALONATE KINASE"/>
    <property type="match status" value="1"/>
</dbReference>
<keyword evidence="16" id="KW-0753">Steroid metabolism</keyword>
<reference evidence="20" key="2">
    <citation type="submission" date="2020-05" db="UniProtKB">
        <authorList>
            <consortium name="EnsemblMetazoa"/>
        </authorList>
    </citation>
    <scope>IDENTIFICATION</scope>
</reference>
<dbReference type="GO" id="GO:0005829">
    <property type="term" value="C:cytosol"/>
    <property type="evidence" value="ECO:0007669"/>
    <property type="project" value="UniProtKB-SubCell"/>
</dbReference>
<keyword evidence="11 18" id="KW-0067">ATP-binding</keyword>
<evidence type="ECO:0000256" key="14">
    <source>
        <dbReference type="ARBA" id="ARBA00023098"/>
    </source>
</evidence>
<evidence type="ECO:0000256" key="12">
    <source>
        <dbReference type="ARBA" id="ARBA00022955"/>
    </source>
</evidence>
<dbReference type="PIRSF" id="PIRSF036639">
    <property type="entry name" value="PMK_anim"/>
    <property type="match status" value="1"/>
</dbReference>
<evidence type="ECO:0000256" key="9">
    <source>
        <dbReference type="ARBA" id="ARBA00022777"/>
    </source>
</evidence>
<keyword evidence="14" id="KW-0443">Lipid metabolism</keyword>
<dbReference type="VEuPathDB" id="VectorBase:ASIC016080"/>
<comment type="subcellular location">
    <subcellularLocation>
        <location evidence="1">Cytoplasm</location>
        <location evidence="1">Cytosol</location>
    </subcellularLocation>
</comment>
<dbReference type="EC" id="2.7.4.2" evidence="3"/>
<evidence type="ECO:0000256" key="1">
    <source>
        <dbReference type="ARBA" id="ARBA00004514"/>
    </source>
</evidence>
<dbReference type="FunFam" id="3.40.50.300:FF:001026">
    <property type="entry name" value="Phosphomevalonate kinase"/>
    <property type="match status" value="1"/>
</dbReference>
<dbReference type="Proteomes" id="UP000030765">
    <property type="component" value="Unassembled WGS sequence"/>
</dbReference>
<dbReference type="PANTHER" id="PTHR13101:SF1">
    <property type="entry name" value="PHOSPHOMEVALONATE KINASE"/>
    <property type="match status" value="1"/>
</dbReference>
<dbReference type="VEuPathDB" id="VectorBase:ASIS022944"/>
<dbReference type="EMBL" id="ATLV01022908">
    <property type="status" value="NOT_ANNOTATED_CDS"/>
    <property type="molecule type" value="Genomic_DNA"/>
</dbReference>
<keyword evidence="6" id="KW-0153">Cholesterol metabolism</keyword>
<evidence type="ECO:0000256" key="13">
    <source>
        <dbReference type="ARBA" id="ARBA00023011"/>
    </source>
</evidence>
<keyword evidence="7" id="KW-0808">Transferase</keyword>
<evidence type="ECO:0000256" key="16">
    <source>
        <dbReference type="ARBA" id="ARBA00023221"/>
    </source>
</evidence>
<dbReference type="GO" id="GO:0019287">
    <property type="term" value="P:isopentenyl diphosphate biosynthetic process, mevalonate pathway"/>
    <property type="evidence" value="ECO:0007669"/>
    <property type="project" value="UniProtKB-UniPathway"/>
</dbReference>
<feature type="binding site" evidence="18">
    <location>
        <begin position="15"/>
        <end position="21"/>
    </location>
    <ligand>
        <name>ATP</name>
        <dbReference type="ChEBI" id="CHEBI:30616"/>
    </ligand>
</feature>
<keyword evidence="10" id="KW-0152">Cholesterol biosynthesis</keyword>
<dbReference type="OMA" id="QKRGWVY"/>
<dbReference type="OrthoDB" id="2401875at2759"/>
<evidence type="ECO:0000313" key="20">
    <source>
        <dbReference type="EnsemblMetazoa" id="ASIC016080-PA"/>
    </source>
</evidence>
<evidence type="ECO:0000256" key="10">
    <source>
        <dbReference type="ARBA" id="ARBA00022778"/>
    </source>
</evidence>
<dbReference type="InterPro" id="IPR027417">
    <property type="entry name" value="P-loop_NTPase"/>
</dbReference>
<reference evidence="19 21" key="1">
    <citation type="journal article" date="2014" name="BMC Genomics">
        <title>Genome sequence of Anopheles sinensis provides insight into genetics basis of mosquito competence for malaria parasites.</title>
        <authorList>
            <person name="Zhou D."/>
            <person name="Zhang D."/>
            <person name="Ding G."/>
            <person name="Shi L."/>
            <person name="Hou Q."/>
            <person name="Ye Y."/>
            <person name="Xu Y."/>
            <person name="Zhou H."/>
            <person name="Xiong C."/>
            <person name="Li S."/>
            <person name="Yu J."/>
            <person name="Hong S."/>
            <person name="Yu X."/>
            <person name="Zou P."/>
            <person name="Chen C."/>
            <person name="Chang X."/>
            <person name="Wang W."/>
            <person name="Lv Y."/>
            <person name="Sun Y."/>
            <person name="Ma L."/>
            <person name="Shen B."/>
            <person name="Zhu C."/>
        </authorList>
    </citation>
    <scope>NUCLEOTIDE SEQUENCE [LARGE SCALE GENOMIC DNA]</scope>
</reference>
<dbReference type="STRING" id="74873.A0A084WD11"/>
<dbReference type="Pfam" id="PF04275">
    <property type="entry name" value="P-mevalo_kinase"/>
    <property type="match status" value="1"/>
</dbReference>
<evidence type="ECO:0000313" key="21">
    <source>
        <dbReference type="Proteomes" id="UP000030765"/>
    </source>
</evidence>
<evidence type="ECO:0000256" key="6">
    <source>
        <dbReference type="ARBA" id="ARBA00022548"/>
    </source>
</evidence>
<keyword evidence="5" id="KW-0444">Lipid biosynthesis</keyword>
<dbReference type="UniPathway" id="UPA00057">
    <property type="reaction ID" value="UER00099"/>
</dbReference>
<evidence type="ECO:0000256" key="11">
    <source>
        <dbReference type="ARBA" id="ARBA00022840"/>
    </source>
</evidence>
<dbReference type="EMBL" id="KE525337">
    <property type="protein sequence ID" value="KFB48105.1"/>
    <property type="molecule type" value="Genomic_DNA"/>
</dbReference>
<dbReference type="AlphaFoldDB" id="A0A084WD11"/>
<evidence type="ECO:0000256" key="4">
    <source>
        <dbReference type="ARBA" id="ARBA00022490"/>
    </source>
</evidence>
<comment type="pathway">
    <text evidence="2">Isoprenoid biosynthesis; isopentenyl diphosphate biosynthesis via mevalonate pathway; isopentenyl diphosphate from (R)-mevalonate: step 2/3.</text>
</comment>
<evidence type="ECO:0000256" key="15">
    <source>
        <dbReference type="ARBA" id="ARBA00023166"/>
    </source>
</evidence>
<dbReference type="InterPro" id="IPR005919">
    <property type="entry name" value="Pmev_kin_anim"/>
</dbReference>
<evidence type="ECO:0000256" key="2">
    <source>
        <dbReference type="ARBA" id="ARBA00005017"/>
    </source>
</evidence>
<keyword evidence="9" id="KW-0418">Kinase</keyword>
<dbReference type="GO" id="GO:0006695">
    <property type="term" value="P:cholesterol biosynthetic process"/>
    <property type="evidence" value="ECO:0007669"/>
    <property type="project" value="UniProtKB-KW"/>
</dbReference>
<dbReference type="GO" id="GO:0004631">
    <property type="term" value="F:phosphomevalonate kinase activity"/>
    <property type="evidence" value="ECO:0007669"/>
    <property type="project" value="UniProtKB-EC"/>
</dbReference>
<keyword evidence="21" id="KW-1185">Reference proteome</keyword>
<feature type="binding site" evidence="18">
    <location>
        <position position="169"/>
    </location>
    <ligand>
        <name>substrate</name>
    </ligand>
</feature>
<keyword evidence="8 18" id="KW-0547">Nucleotide-binding</keyword>
<dbReference type="Gene3D" id="3.40.50.300">
    <property type="entry name" value="P-loop containing nucleotide triphosphate hydrolases"/>
    <property type="match status" value="1"/>
</dbReference>
<sequence>MEKTTPKLVILFSGKRKCGKDFLSEALLNKLGTDRAQIIRISEPIKRHWAESMGLDLAELLSDSAYKEHYRKQMIEWSDDRRREDYGVFCRSACSTIERDICIVSDVRRKTDIRFFLETFGPERLRTVRIETSQDVRVSRGWRFESGIDDVQSECDLDDYDRWDLRLLNDGDVEVGEMLKRLYSIVEGMGSLT</sequence>
<gene>
    <name evidence="19" type="ORF">ZHAS_00016080</name>
</gene>
<feature type="binding site" evidence="18">
    <location>
        <position position="140"/>
    </location>
    <ligand>
        <name>ATP</name>
        <dbReference type="ChEBI" id="CHEBI:30616"/>
    </ligand>
</feature>
<evidence type="ECO:0000256" key="18">
    <source>
        <dbReference type="PIRSR" id="PIRSR036639-1"/>
    </source>
</evidence>
<keyword evidence="15" id="KW-1207">Sterol metabolism</keyword>
<accession>A0A084WD11</accession>
<evidence type="ECO:0000256" key="3">
    <source>
        <dbReference type="ARBA" id="ARBA00012958"/>
    </source>
</evidence>
<name>A0A084WD11_ANOSI</name>
<dbReference type="SUPFAM" id="SSF52540">
    <property type="entry name" value="P-loop containing nucleoside triphosphate hydrolases"/>
    <property type="match status" value="1"/>
</dbReference>
<evidence type="ECO:0000256" key="17">
    <source>
        <dbReference type="ARBA" id="ARBA00034549"/>
    </source>
</evidence>
<dbReference type="GO" id="GO:0005524">
    <property type="term" value="F:ATP binding"/>
    <property type="evidence" value="ECO:0007669"/>
    <property type="project" value="UniProtKB-KW"/>
</dbReference>
<evidence type="ECO:0000256" key="7">
    <source>
        <dbReference type="ARBA" id="ARBA00022679"/>
    </source>
</evidence>
<proteinExistence type="predicted"/>
<evidence type="ECO:0000256" key="5">
    <source>
        <dbReference type="ARBA" id="ARBA00022516"/>
    </source>
</evidence>
<keyword evidence="4" id="KW-0963">Cytoplasm</keyword>
<dbReference type="EnsemblMetazoa" id="ASIC016080-RA">
    <property type="protein sequence ID" value="ASIC016080-PA"/>
    <property type="gene ID" value="ASIC016080"/>
</dbReference>